<accession>A0ABU9CE27</accession>
<dbReference type="Proteomes" id="UP001365405">
    <property type="component" value="Unassembled WGS sequence"/>
</dbReference>
<evidence type="ECO:0000313" key="2">
    <source>
        <dbReference type="Proteomes" id="UP001365405"/>
    </source>
</evidence>
<dbReference type="EMBL" id="JBBUTH010000001">
    <property type="protein sequence ID" value="MEK8048742.1"/>
    <property type="molecule type" value="Genomic_DNA"/>
</dbReference>
<gene>
    <name evidence="1" type="ORF">AACH10_00655</name>
</gene>
<keyword evidence="2" id="KW-1185">Reference proteome</keyword>
<organism evidence="1 2">
    <name type="scientific">Pseudaquabacterium inlustre</name>
    <dbReference type="NCBI Taxonomy" id="2984192"/>
    <lineage>
        <taxon>Bacteria</taxon>
        <taxon>Pseudomonadati</taxon>
        <taxon>Pseudomonadota</taxon>
        <taxon>Betaproteobacteria</taxon>
        <taxon>Burkholderiales</taxon>
        <taxon>Sphaerotilaceae</taxon>
        <taxon>Pseudaquabacterium</taxon>
    </lineage>
</organism>
<dbReference type="PANTHER" id="PTHR38009:SF1">
    <property type="entry name" value="CONSERVED HYPOTHETICAL PHAGE TAIL PROTEIN"/>
    <property type="match status" value="1"/>
</dbReference>
<dbReference type="Pfam" id="PF06841">
    <property type="entry name" value="Phage_T4_gp19"/>
    <property type="match status" value="1"/>
</dbReference>
<comment type="caution">
    <text evidence="1">The sequence shown here is derived from an EMBL/GenBank/DDBJ whole genome shotgun (WGS) entry which is preliminary data.</text>
</comment>
<sequence length="155" mass="16727">MAMTKDQIKAAYPLPVYNFRVEIDGQTVGFSEVSGLNIAYDTITYTESATAGPGPRILYMPGKPKVTTLTMKKGVVAGVSVKVLYDWINTVALNRVVKKDLVIRLCDETGAPVISWKVINAFPTQLDAPSFTASANDVAIESMQLTADAVVIEQA</sequence>
<dbReference type="RefSeq" id="WP_341408417.1">
    <property type="nucleotide sequence ID" value="NZ_JBBUTH010000001.1"/>
</dbReference>
<dbReference type="InterPro" id="IPR010667">
    <property type="entry name" value="Phage_T4_Gp19"/>
</dbReference>
<name>A0ABU9CE27_9BURK</name>
<proteinExistence type="predicted"/>
<dbReference type="NCBIfam" id="TIGR02241">
    <property type="entry name" value="conserved hypothetical phage tail region protein"/>
    <property type="match status" value="1"/>
</dbReference>
<protein>
    <submittedName>
        <fullName evidence="1">Phage tail protein</fullName>
    </submittedName>
</protein>
<dbReference type="InterPro" id="IPR011747">
    <property type="entry name" value="CHP02241"/>
</dbReference>
<evidence type="ECO:0000313" key="1">
    <source>
        <dbReference type="EMBL" id="MEK8048742.1"/>
    </source>
</evidence>
<dbReference type="PANTHER" id="PTHR38009">
    <property type="entry name" value="CONSERVED HYPOTHETICAL PHAGE TAIL PROTEIN"/>
    <property type="match status" value="1"/>
</dbReference>
<reference evidence="1 2" key="1">
    <citation type="submission" date="2024-04" db="EMBL/GenBank/DDBJ databases">
        <title>Novel species of the genus Ideonella isolated from streams.</title>
        <authorList>
            <person name="Lu H."/>
        </authorList>
    </citation>
    <scope>NUCLEOTIDE SEQUENCE [LARGE SCALE GENOMIC DNA]</scope>
    <source>
        <strain evidence="1 2">DXS22W</strain>
    </source>
</reference>